<reference evidence="2 4" key="1">
    <citation type="submission" date="2014-11" db="EMBL/GenBank/DDBJ databases">
        <title>Genome sequence of Pseudomonas tuomuerensis JCM 14085.</title>
        <authorList>
            <person name="Shin S.-K."/>
            <person name="Yi H."/>
        </authorList>
    </citation>
    <scope>NUCLEOTIDE SEQUENCE [LARGE SCALE GENOMIC DNA]</scope>
    <source>
        <strain evidence="2 4">JCM 14085</strain>
    </source>
</reference>
<keyword evidence="1" id="KW-1133">Transmembrane helix</keyword>
<dbReference type="EMBL" id="JTAK01000001">
    <property type="protein sequence ID" value="KHO66560.1"/>
    <property type="molecule type" value="Genomic_DNA"/>
</dbReference>
<sequence>MQSKTESRWYQEFWAWFVIAILAFAVVLGLGLLTFATMNPDVPVVANYYDVGKGINASLEREKLAKKLNLSATLTLDDETGTANLQLVGFSNPQQLELNLISPTQAEKDRRVILQPKGDGLYQGFLQDSVSGRRFVELLGQEGGQPWRLYVEKEVIPGQPLTLEN</sequence>
<evidence type="ECO:0000313" key="4">
    <source>
        <dbReference type="Proteomes" id="UP000030980"/>
    </source>
</evidence>
<dbReference type="OrthoDB" id="5295180at2"/>
<dbReference type="RefSeq" id="WP_027589833.1">
    <property type="nucleotide sequence ID" value="NZ_FMUP01000005.1"/>
</dbReference>
<evidence type="ECO:0008006" key="6">
    <source>
        <dbReference type="Google" id="ProtNLM"/>
    </source>
</evidence>
<dbReference type="Proteomes" id="UP000186079">
    <property type="component" value="Unassembled WGS sequence"/>
</dbReference>
<dbReference type="PATRIC" id="fig|706570.3.peg.2317"/>
<feature type="transmembrane region" description="Helical" evidence="1">
    <location>
        <begin position="13"/>
        <end position="33"/>
    </location>
</feature>
<keyword evidence="4" id="KW-1185">Reference proteome</keyword>
<proteinExistence type="predicted"/>
<keyword evidence="1" id="KW-0472">Membrane</keyword>
<dbReference type="STRING" id="706570.PT85_03095"/>
<evidence type="ECO:0000256" key="1">
    <source>
        <dbReference type="SAM" id="Phobius"/>
    </source>
</evidence>
<accession>A0A0B3BV89</accession>
<organism evidence="2 4">
    <name type="scientific">Pseudomonas flexibilis</name>
    <dbReference type="NCBI Taxonomy" id="706570"/>
    <lineage>
        <taxon>Bacteria</taxon>
        <taxon>Pseudomonadati</taxon>
        <taxon>Pseudomonadota</taxon>
        <taxon>Gammaproteobacteria</taxon>
        <taxon>Pseudomonadales</taxon>
        <taxon>Pseudomonadaceae</taxon>
        <taxon>Pseudomonas</taxon>
    </lineage>
</organism>
<accession>A0A0B2D7V3</accession>
<dbReference type="InterPro" id="IPR008620">
    <property type="entry name" value="FixH"/>
</dbReference>
<evidence type="ECO:0000313" key="3">
    <source>
        <dbReference type="EMBL" id="SIQ61107.1"/>
    </source>
</evidence>
<gene>
    <name evidence="2" type="ORF">PT85_03095</name>
    <name evidence="3" type="ORF">SAMN05421672_10839</name>
</gene>
<evidence type="ECO:0000313" key="5">
    <source>
        <dbReference type="Proteomes" id="UP000186079"/>
    </source>
</evidence>
<reference evidence="3 5" key="2">
    <citation type="submission" date="2017-01" db="EMBL/GenBank/DDBJ databases">
        <authorList>
            <person name="Mah S.A."/>
            <person name="Swanson W.J."/>
            <person name="Moy G.W."/>
            <person name="Vacquier V.D."/>
        </authorList>
    </citation>
    <scope>NUCLEOTIDE SEQUENCE [LARGE SCALE GENOMIC DNA]</scope>
    <source>
        <strain evidence="3 5">ATCC 29606</strain>
    </source>
</reference>
<dbReference type="AlphaFoldDB" id="A0A0B3BV89"/>
<dbReference type="Pfam" id="PF05751">
    <property type="entry name" value="FixH"/>
    <property type="match status" value="1"/>
</dbReference>
<protein>
    <recommendedName>
        <fullName evidence="6">Nitrogen fixation protein FixH</fullName>
    </recommendedName>
</protein>
<evidence type="ECO:0000313" key="2">
    <source>
        <dbReference type="EMBL" id="KHO66560.1"/>
    </source>
</evidence>
<name>A0A0B3BV89_9PSED</name>
<dbReference type="EMBL" id="FTMC01000008">
    <property type="protein sequence ID" value="SIQ61107.1"/>
    <property type="molecule type" value="Genomic_DNA"/>
</dbReference>
<dbReference type="Proteomes" id="UP000030980">
    <property type="component" value="Unassembled WGS sequence"/>
</dbReference>
<keyword evidence="1" id="KW-0812">Transmembrane</keyword>